<evidence type="ECO:0000256" key="1">
    <source>
        <dbReference type="SAM" id="MobiDB-lite"/>
    </source>
</evidence>
<feature type="compositionally biased region" description="Low complexity" evidence="1">
    <location>
        <begin position="1750"/>
        <end position="1763"/>
    </location>
</feature>
<feature type="region of interest" description="Disordered" evidence="1">
    <location>
        <begin position="762"/>
        <end position="823"/>
    </location>
</feature>
<feature type="region of interest" description="Disordered" evidence="1">
    <location>
        <begin position="1103"/>
        <end position="1262"/>
    </location>
</feature>
<dbReference type="Proteomes" id="UP001159428">
    <property type="component" value="Unassembled WGS sequence"/>
</dbReference>
<dbReference type="SMART" id="SM01349">
    <property type="entry name" value="TOG"/>
    <property type="match status" value="4"/>
</dbReference>
<protein>
    <recommendedName>
        <fullName evidence="2">TOG domain-containing protein</fullName>
    </recommendedName>
</protein>
<feature type="compositionally biased region" description="Polar residues" evidence="1">
    <location>
        <begin position="811"/>
        <end position="823"/>
    </location>
</feature>
<feature type="compositionally biased region" description="Gly residues" evidence="1">
    <location>
        <begin position="1738"/>
        <end position="1749"/>
    </location>
</feature>
<feature type="region of interest" description="Disordered" evidence="1">
    <location>
        <begin position="577"/>
        <end position="640"/>
    </location>
</feature>
<organism evidence="3 4">
    <name type="scientific">Pocillopora meandrina</name>
    <dbReference type="NCBI Taxonomy" id="46732"/>
    <lineage>
        <taxon>Eukaryota</taxon>
        <taxon>Metazoa</taxon>
        <taxon>Cnidaria</taxon>
        <taxon>Anthozoa</taxon>
        <taxon>Hexacorallia</taxon>
        <taxon>Scleractinia</taxon>
        <taxon>Astrocoeniina</taxon>
        <taxon>Pocilloporidae</taxon>
        <taxon>Pocillopora</taxon>
    </lineage>
</organism>
<keyword evidence="4" id="KW-1185">Reference proteome</keyword>
<dbReference type="InterPro" id="IPR016024">
    <property type="entry name" value="ARM-type_fold"/>
</dbReference>
<feature type="compositionally biased region" description="Polar residues" evidence="1">
    <location>
        <begin position="1014"/>
        <end position="1023"/>
    </location>
</feature>
<dbReference type="Gene3D" id="1.25.10.10">
    <property type="entry name" value="Leucine-rich Repeat Variant"/>
    <property type="match status" value="4"/>
</dbReference>
<dbReference type="EMBL" id="CALNXJ010000040">
    <property type="protein sequence ID" value="CAH3145697.1"/>
    <property type="molecule type" value="Genomic_DNA"/>
</dbReference>
<feature type="compositionally biased region" description="Polar residues" evidence="1">
    <location>
        <begin position="963"/>
        <end position="975"/>
    </location>
</feature>
<feature type="compositionally biased region" description="Acidic residues" evidence="1">
    <location>
        <begin position="1119"/>
        <end position="1176"/>
    </location>
</feature>
<feature type="compositionally biased region" description="Polar residues" evidence="1">
    <location>
        <begin position="584"/>
        <end position="604"/>
    </location>
</feature>
<feature type="region of interest" description="Disordered" evidence="1">
    <location>
        <begin position="956"/>
        <end position="1090"/>
    </location>
</feature>
<dbReference type="SUPFAM" id="SSF48371">
    <property type="entry name" value="ARM repeat"/>
    <property type="match status" value="2"/>
</dbReference>
<feature type="compositionally biased region" description="Polar residues" evidence="1">
    <location>
        <begin position="788"/>
        <end position="803"/>
    </location>
</feature>
<gene>
    <name evidence="3" type="ORF">PMEA_00022701</name>
</gene>
<feature type="domain" description="TOG" evidence="2">
    <location>
        <begin position="297"/>
        <end position="535"/>
    </location>
</feature>
<evidence type="ECO:0000259" key="2">
    <source>
        <dbReference type="SMART" id="SM01349"/>
    </source>
</evidence>
<dbReference type="InterPro" id="IPR011989">
    <property type="entry name" value="ARM-like"/>
</dbReference>
<evidence type="ECO:0000313" key="3">
    <source>
        <dbReference type="EMBL" id="CAH3145697.1"/>
    </source>
</evidence>
<sequence length="2005" mass="221053">MASSVAKLKPLSSVIAEPDEVLVQNMEETEVLAGLARNSDSAKKADILDELRANARRNGGRLQFDDRHGLFQVLQEALADSDSNTRLCCIEFLCEIIPEFGEDLDSCMTLVLPLIVSNIGDNQVSVKKSAIQTLHVYMKHSSQVSAVLNAIIDHGLESDNRRTRTESLVALPILIMPNLAHEDLFTLTKALVGKLETSSRPETSPAVISLERIRNVVGSTIFESYLHRLSPDQQNLCVSALQNRSADPVKELELLGGRKAKSAGHLNTNGIISDVELPERGTVLDRGHTIAVTNTDNYPDANYGLLEFGFVPVSVMLKLRDQSNWRIRAQGIEELKTLMGQLTDTEPIQPNLGPLFALLLGFLDDVNFKIGVTSLQIIGLLVAKLGVGIRPVLKPLLLALSNKLGDNKIVIRQENMKVFMQLMQILSPKSVLTVLTSNLQHRNSRVREETVNVFIAALLTFPSSDFNLPEVTNAIAPVLVDSKRRVRQAALEAFAVIAQAMGPGRIQPVVTAVDAIELTMGGDGVMAAITARLARRQLPRLNRDGLVEYAVPMPSSGTIRGQSNTPRGADIDWILAGTAGTGSADPSGSSRSTPGPNDSFSMSGPSPRRFFSAGKNRLPWEGDQAKDVTQQAAAAENIEPIRPPMKLNSWAPMEIVNDRATKSTSQPRTTSLTTPPKSKLTTSSYAEKYHAMSIQKANQATERHVPKAAENTPGSSYAEMHRAKAKKDKSKVVNPGVNLNQTAPAGTVNSYALLYKRGTISSKAKASNSAEPAIGDHTPKEGIPRGAQSVTPTPPFSLQSSFSPGDEEPFLSSQRKPFSMSLSSSWPDWTELKSEMKPFGRLSPVSHSIPMDMDSSGEQGEGETKKNEVPQTPIHMKPQLARSASKTRGLRATELGETKKTEIQSGVMDFLEMTPTRPTQLAPVKAGNFPPQDAFSQVHKQAELKRALKMYSVISDGEDGRSRSPSPLENNNDLPSTPLFEKGRLSKLPTKPESPFDSKPRIARTPIHFRRLSAETSLQLQSPTPLPHKFSDPDDAGLGVTGHGLLSTTGGKKTEYSPLENGVHNDDDDKHRRSSRVGSSFSGRDDNLGMGKVEVVGQGLLRLDKQLKAEDETTQLQYETEESDEGVEDDDGRDEEEDEEEEEDDHEEEEDEEGQLEDEDEDEEVDSESDSEEEEYPTPSESQEGDTSTGTTTTLTSTTTSTIKSEGSSDSLGDSDEDSDSGIRENIRDMTPKTMRKSLSKSTRERMERRRQEEEEKLQKEQERFAELEKERMRQLQVQREEEEKLRQKILKEQVELGKMLNRKEKERELERQKQQQLQEELQRQEKALRDRLLKQQEELEEIEQEKQRERERRLKERMRQKQKQKEAKLLRAEKEREQEEEIRRQLAEKEAELKKKQLQRAKELKIAAEPENTNLSVSGSSSPLKSNKKPPTGGTPKKKAPVSSTQSERDSSYALTDDPSEIRRHHAASAGSTSAQCWEISLDDLQPFNNPDNALREAMKYLANTEDWEMKCEGIQGIRRLTKHHPEVLVSQLHTVTLAIIAEVKNLRSQVSRSGICCLGDMYTILGKNMDNELEVTAKILLAKAGESSGFIREDVEKALTAMVSSLTPTRLIVALISGGASHRNVTVRKATAQFLSMLADRMGPSRVMSGAKDVTEKILPTTAQFLTDGGQETRYYGRKILSSICDHPEFDKHVSKHVPSNLQKSVRDTVDNLRTKGLGEPPSDLSSSARQRKPASGGGGSRSGGVRGSVAASPSSNSSSREPSRSGKPVTRDGLIQGEEMIPNLINSLQASDWKERQQAIDQFVDLVQLNPDGSGQKFTKVFDAFIPRLQDSNSKVNLYALQCLPKILHCLANQSTALVPPMVAALTSNFASKNTSIFSAAEEALDEFIKHIDKTLLVQPFCSTAQFGSSRVKPIMVDKLADIVPTVHTRKPQVVSRHILPLLWSLLNTASNSSAGAGNSALKTSTSRLTSTLYSCMGRSLTEQASNQVPRIQEKLHEIIGS</sequence>
<dbReference type="GO" id="GO:0005929">
    <property type="term" value="C:cilium"/>
    <property type="evidence" value="ECO:0007669"/>
    <property type="project" value="TreeGrafter"/>
</dbReference>
<comment type="caution">
    <text evidence="3">The sequence shown here is derived from an EMBL/GenBank/DDBJ whole genome shotgun (WGS) entry which is preliminary data.</text>
</comment>
<dbReference type="GO" id="GO:0000226">
    <property type="term" value="P:microtubule cytoskeleton organization"/>
    <property type="evidence" value="ECO:0007669"/>
    <property type="project" value="TreeGrafter"/>
</dbReference>
<feature type="region of interest" description="Disordered" evidence="1">
    <location>
        <begin position="1405"/>
        <end position="1470"/>
    </location>
</feature>
<feature type="region of interest" description="Disordered" evidence="1">
    <location>
        <begin position="1715"/>
        <end position="1779"/>
    </location>
</feature>
<dbReference type="InterPro" id="IPR024395">
    <property type="entry name" value="CLASP_N_dom"/>
</dbReference>
<dbReference type="InterPro" id="IPR034085">
    <property type="entry name" value="TOG"/>
</dbReference>
<feature type="domain" description="TOG" evidence="2">
    <location>
        <begin position="12"/>
        <end position="251"/>
    </location>
</feature>
<feature type="compositionally biased region" description="Low complexity" evidence="1">
    <location>
        <begin position="1180"/>
        <end position="1212"/>
    </location>
</feature>
<feature type="compositionally biased region" description="Low complexity" evidence="1">
    <location>
        <begin position="669"/>
        <end position="681"/>
    </location>
</feature>
<dbReference type="GO" id="GO:0005881">
    <property type="term" value="C:cytoplasmic microtubule"/>
    <property type="evidence" value="ECO:0007669"/>
    <property type="project" value="TreeGrafter"/>
</dbReference>
<dbReference type="Pfam" id="PF21040">
    <property type="entry name" value="CEP104-like_TOG"/>
    <property type="match status" value="1"/>
</dbReference>
<feature type="domain" description="TOG" evidence="2">
    <location>
        <begin position="1769"/>
        <end position="2005"/>
    </location>
</feature>
<feature type="compositionally biased region" description="Basic and acidic residues" evidence="1">
    <location>
        <begin position="1221"/>
        <end position="1231"/>
    </location>
</feature>
<reference evidence="3 4" key="1">
    <citation type="submission" date="2022-05" db="EMBL/GenBank/DDBJ databases">
        <authorList>
            <consortium name="Genoscope - CEA"/>
            <person name="William W."/>
        </authorList>
    </citation>
    <scope>NUCLEOTIDE SEQUENCE [LARGE SCALE GENOMIC DNA]</scope>
</reference>
<feature type="compositionally biased region" description="Basic and acidic residues" evidence="1">
    <location>
        <begin position="1242"/>
        <end position="1262"/>
    </location>
</feature>
<feature type="region of interest" description="Disordered" evidence="1">
    <location>
        <begin position="697"/>
        <end position="717"/>
    </location>
</feature>
<dbReference type="GO" id="GO:0008017">
    <property type="term" value="F:microtubule binding"/>
    <property type="evidence" value="ECO:0007669"/>
    <property type="project" value="TreeGrafter"/>
</dbReference>
<accession>A0AAU9XH56</accession>
<feature type="compositionally biased region" description="Low complexity" evidence="1">
    <location>
        <begin position="1413"/>
        <end position="1436"/>
    </location>
</feature>
<feature type="region of interest" description="Disordered" evidence="1">
    <location>
        <begin position="840"/>
        <end position="903"/>
    </location>
</feature>
<proteinExistence type="predicted"/>
<feature type="region of interest" description="Disordered" evidence="1">
    <location>
        <begin position="1339"/>
        <end position="1384"/>
    </location>
</feature>
<dbReference type="Pfam" id="PF12348">
    <property type="entry name" value="CLASP_N"/>
    <property type="match status" value="1"/>
</dbReference>
<evidence type="ECO:0000313" key="4">
    <source>
        <dbReference type="Proteomes" id="UP001159428"/>
    </source>
</evidence>
<dbReference type="PANTHER" id="PTHR21567:SF87">
    <property type="entry name" value="CRESCERIN-LIKE PROTEIN CHE-12"/>
    <property type="match status" value="1"/>
</dbReference>
<dbReference type="PANTHER" id="PTHR21567">
    <property type="entry name" value="CLASP"/>
    <property type="match status" value="1"/>
</dbReference>
<feature type="compositionally biased region" description="Basic and acidic residues" evidence="1">
    <location>
        <begin position="1345"/>
        <end position="1384"/>
    </location>
</feature>
<name>A0AAU9XH56_9CNID</name>
<feature type="region of interest" description="Disordered" evidence="1">
    <location>
        <begin position="659"/>
        <end position="681"/>
    </location>
</feature>
<feature type="domain" description="TOG" evidence="2">
    <location>
        <begin position="1485"/>
        <end position="1725"/>
    </location>
</feature>